<sequence>MLNGLDHTSLQIFKQFDDGRTLGDIAMDFDVTINQIKKLKRFYNGIQKTRLSLNEDAAQQFASLGTKAVVLLPLLKDNLDLFAEVLMVAEPEMRREDLEQLMTHAQEKKQRIAEFKQYYEEHLSKIAKQQKIGTQLETDLNEVRHQLKAQLKGLNKYPKAVQEKLLYYVGPYGEQFALRRRLDSGFRRALTAKGIIELIDYVWEIHDMDAFAEHLASRMKHGHYIEWNEDREYHRNPYGTASSEDYTQIRSFTEEFDAMEALQNEHMQELENLKLETKQLEKQLKEARTASLQSFQEANEAADLMSTREILRHRDMQNLALKWLYNNGYVAAPEVTLPNMRRADVIGYNADKVIIIEVKASREDYNRDHKWPEYLPYCDAFYFFTDFYIEETPVGQLREKGRSLEIQLEDTMPHTCRDREAVTYAVGRALSRKVVLGW</sequence>
<keyword evidence="1" id="KW-0175">Coiled coil</keyword>
<reference evidence="3" key="1">
    <citation type="journal article" date="2019" name="Int. J. Syst. Evol. Microbiol.">
        <title>The Global Catalogue of Microorganisms (GCM) 10K type strain sequencing project: providing services to taxonomists for standard genome sequencing and annotation.</title>
        <authorList>
            <consortium name="The Broad Institute Genomics Platform"/>
            <consortium name="The Broad Institute Genome Sequencing Center for Infectious Disease"/>
            <person name="Wu L."/>
            <person name="Ma J."/>
        </authorList>
    </citation>
    <scope>NUCLEOTIDE SEQUENCE [LARGE SCALE GENOMIC DNA]</scope>
    <source>
        <strain evidence="3">KCTC 33522</strain>
    </source>
</reference>
<accession>A0ABW5Y1G2</accession>
<protein>
    <submittedName>
        <fullName evidence="2">MmcB family DNA repair protein</fullName>
    </submittedName>
</protein>
<dbReference type="Pfam" id="PF06319">
    <property type="entry name" value="MmcB-like"/>
    <property type="match status" value="1"/>
</dbReference>
<dbReference type="Proteomes" id="UP001597568">
    <property type="component" value="Unassembled WGS sequence"/>
</dbReference>
<feature type="coiled-coil region" evidence="1">
    <location>
        <begin position="256"/>
        <end position="290"/>
    </location>
</feature>
<evidence type="ECO:0000256" key="1">
    <source>
        <dbReference type="SAM" id="Coils"/>
    </source>
</evidence>
<evidence type="ECO:0000313" key="2">
    <source>
        <dbReference type="EMBL" id="MFD2869139.1"/>
    </source>
</evidence>
<organism evidence="2 3">
    <name type="scientific">Kurthia populi</name>
    <dbReference type="NCBI Taxonomy" id="1562132"/>
    <lineage>
        <taxon>Bacteria</taxon>
        <taxon>Bacillati</taxon>
        <taxon>Bacillota</taxon>
        <taxon>Bacilli</taxon>
        <taxon>Bacillales</taxon>
        <taxon>Caryophanaceae</taxon>
        <taxon>Kurthia</taxon>
    </lineage>
</organism>
<dbReference type="RefSeq" id="WP_380147957.1">
    <property type="nucleotide sequence ID" value="NZ_JBHUOR010000101.1"/>
</dbReference>
<gene>
    <name evidence="2" type="ORF">ACFSY7_11605</name>
</gene>
<dbReference type="EMBL" id="JBHUOR010000101">
    <property type="protein sequence ID" value="MFD2869139.1"/>
    <property type="molecule type" value="Genomic_DNA"/>
</dbReference>
<comment type="caution">
    <text evidence="2">The sequence shown here is derived from an EMBL/GenBank/DDBJ whole genome shotgun (WGS) entry which is preliminary data.</text>
</comment>
<keyword evidence="3" id="KW-1185">Reference proteome</keyword>
<dbReference type="InterPro" id="IPR009394">
    <property type="entry name" value="MmcB-like"/>
</dbReference>
<proteinExistence type="predicted"/>
<evidence type="ECO:0000313" key="3">
    <source>
        <dbReference type="Proteomes" id="UP001597568"/>
    </source>
</evidence>
<name>A0ABW5Y1G2_9BACL</name>